<dbReference type="Proteomes" id="UP001430919">
    <property type="component" value="Unassembled WGS sequence"/>
</dbReference>
<reference evidence="1" key="1">
    <citation type="submission" date="2021-11" db="EMBL/GenBank/DDBJ databases">
        <title>Description of novel Flavobacterium species.</title>
        <authorList>
            <person name="Saticioglu I.B."/>
            <person name="Ay H."/>
            <person name="Altun S."/>
            <person name="Duman M."/>
        </authorList>
    </citation>
    <scope>NUCLEOTIDE SEQUENCE</scope>
    <source>
        <strain evidence="1">F-65</strain>
    </source>
</reference>
<name>A0ABS8MRN2_9FLAO</name>
<keyword evidence="2" id="KW-1185">Reference proteome</keyword>
<dbReference type="RefSeq" id="WP_229988041.1">
    <property type="nucleotide sequence ID" value="NZ_JAJJMO010000001.1"/>
</dbReference>
<sequence length="392" mass="45220">MKFEFNNFYHSNKKYSHVFCLLFFLLFFNCKTKESNIQKKYNTTTADTIASQSDDSTDHSSEDEIAERKKYIAFLTDFLNQNASKQSIDTLNNRVEGAMEIYANHNALKDSDFVDINDKLVSFIEAKNDLKMPESFYTAGLMESYGYFSIADGHPINHFKKGAKLGNVNCVKYLAIIYFERILVKHNATELCDPVCLSHRGRNYIEESHLASLNKKDILGFTSVSDNVLLKIISDHINAKMSDEEILNYVIHLRTHRNPIFNLSDIQIKEALNNYKADSKAYQGSKSNEAFRTILDNNSNIDISDIAELYTFNYPAYENDAVFLFWITLDFEKKGIETYNQFMEEYDLQEKYGIVDLGSRELINGILKYFINLGDTKSEELLKEYASINDSK</sequence>
<dbReference type="EMBL" id="JAJJMO010000001">
    <property type="protein sequence ID" value="MCC9071423.1"/>
    <property type="molecule type" value="Genomic_DNA"/>
</dbReference>
<evidence type="ECO:0000313" key="2">
    <source>
        <dbReference type="Proteomes" id="UP001430919"/>
    </source>
</evidence>
<organism evidence="1 2">
    <name type="scientific">Flavobacterium pisciphilum</name>
    <dbReference type="NCBI Taxonomy" id="2893755"/>
    <lineage>
        <taxon>Bacteria</taxon>
        <taxon>Pseudomonadati</taxon>
        <taxon>Bacteroidota</taxon>
        <taxon>Flavobacteriia</taxon>
        <taxon>Flavobacteriales</taxon>
        <taxon>Flavobacteriaceae</taxon>
        <taxon>Flavobacterium</taxon>
    </lineage>
</organism>
<evidence type="ECO:0000313" key="1">
    <source>
        <dbReference type="EMBL" id="MCC9071423.1"/>
    </source>
</evidence>
<comment type="caution">
    <text evidence="1">The sequence shown here is derived from an EMBL/GenBank/DDBJ whole genome shotgun (WGS) entry which is preliminary data.</text>
</comment>
<gene>
    <name evidence="1" type="ORF">LNQ49_07435</name>
</gene>
<accession>A0ABS8MRN2</accession>
<protein>
    <submittedName>
        <fullName evidence="1">Uncharacterized protein</fullName>
    </submittedName>
</protein>
<proteinExistence type="predicted"/>